<comment type="caution">
    <text evidence="1">The sequence shown here is derived from an EMBL/GenBank/DDBJ whole genome shotgun (WGS) entry which is preliminary data.</text>
</comment>
<accession>A0ABU6S8Y9</accession>
<dbReference type="EMBL" id="JASCZI010060476">
    <property type="protein sequence ID" value="MED6132513.1"/>
    <property type="molecule type" value="Genomic_DNA"/>
</dbReference>
<evidence type="ECO:0000313" key="2">
    <source>
        <dbReference type="Proteomes" id="UP001341840"/>
    </source>
</evidence>
<gene>
    <name evidence="1" type="ORF">PIB30_019653</name>
</gene>
<sequence length="133" mass="14934">MKGWSSLVSHQLCCLSHPCLVSERGMSLVKWNSVITPKKYGVQLLSNKYRSSLLGDNRSYPCTASSLWQSIHIAFQALKDGYSWSIEHLDQSFWYNKWGMTICLAPRVPADFIRDGGLRGDPLSPRGNEDGSP</sequence>
<evidence type="ECO:0000313" key="1">
    <source>
        <dbReference type="EMBL" id="MED6132513.1"/>
    </source>
</evidence>
<reference evidence="1 2" key="1">
    <citation type="journal article" date="2023" name="Plants (Basel)">
        <title>Bridging the Gap: Combining Genomics and Transcriptomics Approaches to Understand Stylosanthes scabra, an Orphan Legume from the Brazilian Caatinga.</title>
        <authorList>
            <person name="Ferreira-Neto J.R.C."/>
            <person name="da Silva M.D."/>
            <person name="Binneck E."/>
            <person name="de Melo N.F."/>
            <person name="da Silva R.H."/>
            <person name="de Melo A.L.T.M."/>
            <person name="Pandolfi V."/>
            <person name="Bustamante F.O."/>
            <person name="Brasileiro-Vidal A.C."/>
            <person name="Benko-Iseppon A.M."/>
        </authorList>
    </citation>
    <scope>NUCLEOTIDE SEQUENCE [LARGE SCALE GENOMIC DNA]</scope>
    <source>
        <tissue evidence="1">Leaves</tissue>
    </source>
</reference>
<keyword evidence="2" id="KW-1185">Reference proteome</keyword>
<protein>
    <submittedName>
        <fullName evidence="1">Uncharacterized protein</fullName>
    </submittedName>
</protein>
<organism evidence="1 2">
    <name type="scientific">Stylosanthes scabra</name>
    <dbReference type="NCBI Taxonomy" id="79078"/>
    <lineage>
        <taxon>Eukaryota</taxon>
        <taxon>Viridiplantae</taxon>
        <taxon>Streptophyta</taxon>
        <taxon>Embryophyta</taxon>
        <taxon>Tracheophyta</taxon>
        <taxon>Spermatophyta</taxon>
        <taxon>Magnoliopsida</taxon>
        <taxon>eudicotyledons</taxon>
        <taxon>Gunneridae</taxon>
        <taxon>Pentapetalae</taxon>
        <taxon>rosids</taxon>
        <taxon>fabids</taxon>
        <taxon>Fabales</taxon>
        <taxon>Fabaceae</taxon>
        <taxon>Papilionoideae</taxon>
        <taxon>50 kb inversion clade</taxon>
        <taxon>dalbergioids sensu lato</taxon>
        <taxon>Dalbergieae</taxon>
        <taxon>Pterocarpus clade</taxon>
        <taxon>Stylosanthes</taxon>
    </lineage>
</organism>
<proteinExistence type="predicted"/>
<dbReference type="Proteomes" id="UP001341840">
    <property type="component" value="Unassembled WGS sequence"/>
</dbReference>
<name>A0ABU6S8Y9_9FABA</name>